<dbReference type="InterPro" id="IPR025736">
    <property type="entry name" value="PucR_C-HTH_dom"/>
</dbReference>
<dbReference type="InterPro" id="IPR051448">
    <property type="entry name" value="CdaR-like_regulators"/>
</dbReference>
<dbReference type="Pfam" id="PF13556">
    <property type="entry name" value="HTH_30"/>
    <property type="match status" value="1"/>
</dbReference>
<evidence type="ECO:0000313" key="3">
    <source>
        <dbReference type="EMBL" id="MBB3092229.1"/>
    </source>
</evidence>
<comment type="caution">
    <text evidence="3">The sequence shown here is derived from an EMBL/GenBank/DDBJ whole genome shotgun (WGS) entry which is preliminary data.</text>
</comment>
<evidence type="ECO:0000313" key="4">
    <source>
        <dbReference type="Proteomes" id="UP000577707"/>
    </source>
</evidence>
<dbReference type="PANTHER" id="PTHR33744">
    <property type="entry name" value="CARBOHYDRATE DIACID REGULATOR"/>
    <property type="match status" value="1"/>
</dbReference>
<dbReference type="EMBL" id="JACHXG010000018">
    <property type="protein sequence ID" value="MBB3092229.1"/>
    <property type="molecule type" value="Genomic_DNA"/>
</dbReference>
<dbReference type="Pfam" id="PF14361">
    <property type="entry name" value="RsbRD_N"/>
    <property type="match status" value="1"/>
</dbReference>
<accession>A0A7W5FBC8</accession>
<dbReference type="InterPro" id="IPR042070">
    <property type="entry name" value="PucR_C-HTH_sf"/>
</dbReference>
<dbReference type="AlphaFoldDB" id="A0A7W5FBC8"/>
<reference evidence="3 4" key="1">
    <citation type="submission" date="2020-08" db="EMBL/GenBank/DDBJ databases">
        <title>Genomic Encyclopedia of Type Strains, Phase III (KMG-III): the genomes of soil and plant-associated and newly described type strains.</title>
        <authorList>
            <person name="Whitman W."/>
        </authorList>
    </citation>
    <scope>NUCLEOTIDE SEQUENCE [LARGE SCALE GENOMIC DNA]</scope>
    <source>
        <strain evidence="3 4">CECT 3302</strain>
    </source>
</reference>
<evidence type="ECO:0000259" key="1">
    <source>
        <dbReference type="Pfam" id="PF13556"/>
    </source>
</evidence>
<dbReference type="PANTHER" id="PTHR33744:SF1">
    <property type="entry name" value="DNA-BINDING TRANSCRIPTIONAL ACTIVATOR ADER"/>
    <property type="match status" value="1"/>
</dbReference>
<evidence type="ECO:0000259" key="2">
    <source>
        <dbReference type="Pfam" id="PF14361"/>
    </source>
</evidence>
<dbReference type="InterPro" id="IPR025751">
    <property type="entry name" value="RsbRD_N_dom"/>
</dbReference>
<dbReference type="Proteomes" id="UP000577707">
    <property type="component" value="Unassembled WGS sequence"/>
</dbReference>
<feature type="domain" description="RsbT co-antagonist protein RsbRD N-terminal" evidence="2">
    <location>
        <begin position="37"/>
        <end position="174"/>
    </location>
</feature>
<name>A0A7W5FBC8_9ACTN</name>
<feature type="domain" description="PucR C-terminal helix-turn-helix" evidence="1">
    <location>
        <begin position="345"/>
        <end position="402"/>
    </location>
</feature>
<organism evidence="3 4">
    <name type="scientific">Nocardioides albus</name>
    <dbReference type="NCBI Taxonomy" id="1841"/>
    <lineage>
        <taxon>Bacteria</taxon>
        <taxon>Bacillati</taxon>
        <taxon>Actinomycetota</taxon>
        <taxon>Actinomycetes</taxon>
        <taxon>Propionibacteriales</taxon>
        <taxon>Nocardioidaceae</taxon>
        <taxon>Nocardioides</taxon>
    </lineage>
</organism>
<gene>
    <name evidence="3" type="ORF">FHS12_005206</name>
</gene>
<protein>
    <recommendedName>
        <fullName evidence="5">PucR family transcriptional regulator</fullName>
    </recommendedName>
</protein>
<evidence type="ECO:0008006" key="5">
    <source>
        <dbReference type="Google" id="ProtNLM"/>
    </source>
</evidence>
<proteinExistence type="predicted"/>
<dbReference type="Gene3D" id="1.10.10.2840">
    <property type="entry name" value="PucR C-terminal helix-turn-helix domain"/>
    <property type="match status" value="1"/>
</dbReference>
<sequence>MSHPRSSDSRPPPVPQPLAITRALAERLLPRAEELGTVLRDTLQAKDERYATTDQITAEELLRSCRDNMLRSLQSLAGQVPPDVNVFDAAQTTARRRADAGFPLESLLHAYRLGTEVIWAALLDEARSRAPEMLDELLDSAVQVMQLIDLMSTAAADEYRTRELEAKRRNIERRQAILDGLLEGRAADPGFAAEAMRILELTSHTRIAVVVIRHRALPTGTPPSPGASLAATGFRSEWRLRADREIGIVDLGQATIPQLVVRLRSIVNGWAGVSQETVGLADVLTEFRMAELVLSSLPAGKPSVAALAERLPEVLVAANRPIAARIRSRALGDLLTVPLDKQESLLETLDHWFANNRSTSETAAKMHCHRNTVVYRLKQIEELTGFRLDDGRDQLLLRLALLTS</sequence>
<dbReference type="RefSeq" id="WP_183551923.1">
    <property type="nucleotide sequence ID" value="NZ_BMQT01000018.1"/>
</dbReference>
<keyword evidence="4" id="KW-1185">Reference proteome</keyword>